<dbReference type="PANTHER" id="PTHR34943">
    <property type="match status" value="1"/>
</dbReference>
<reference evidence="1 2" key="1">
    <citation type="journal article" date="2018" name="Plant J.">
        <title>Genome sequences of Chlorella sorokiniana UTEX 1602 and Micractinium conductrix SAG 241.80: implications to maltose excretion by a green alga.</title>
        <authorList>
            <person name="Arriola M.B."/>
            <person name="Velmurugan N."/>
            <person name="Zhang Y."/>
            <person name="Plunkett M.H."/>
            <person name="Hondzo H."/>
            <person name="Barney B.M."/>
        </authorList>
    </citation>
    <scope>NUCLEOTIDE SEQUENCE [LARGE SCALE GENOMIC DNA]</scope>
    <source>
        <strain evidence="1 2">SAG 241.80</strain>
    </source>
</reference>
<comment type="caution">
    <text evidence="1">The sequence shown here is derived from an EMBL/GenBank/DDBJ whole genome shotgun (WGS) entry which is preliminary data.</text>
</comment>
<protein>
    <submittedName>
        <fullName evidence="1">CGLD23 required for cyt b6 assembly</fullName>
    </submittedName>
</protein>
<gene>
    <name evidence="1" type="ORF">C2E20_2722</name>
</gene>
<dbReference type="InterPro" id="IPR044705">
    <property type="entry name" value="CCB4"/>
</dbReference>
<dbReference type="Pfam" id="PF11152">
    <property type="entry name" value="CCB2_CCB4"/>
    <property type="match status" value="1"/>
</dbReference>
<evidence type="ECO:0000313" key="2">
    <source>
        <dbReference type="Proteomes" id="UP000239649"/>
    </source>
</evidence>
<sequence length="278" mass="28983">MRAACAPPAAPNRTLRSTNSAAWLPSRNVRPQRRRAVAAAAAQQEEGDLVARFPDAFRALPLVAGAAGIVGVVANRVASGIAPVVSAGSAQSRADVAVIVMSAVLLLTGLQWLSLKPKEKEAVELEGAAVAWFAPGLPKALTSELQWVWDALRTTSRARCAVLFYRGRCLMQTGGAPAGQAPGAASPGPICQQAMKSGTGNYLANLTLFPGRLEFAGYLPPNCQAALVQPVGSHGVLVVGGDTQRGFTRLDQAWAAAVAEKLDVQLERLAPGSGFKQQ</sequence>
<dbReference type="Proteomes" id="UP000239649">
    <property type="component" value="Unassembled WGS sequence"/>
</dbReference>
<evidence type="ECO:0000313" key="1">
    <source>
        <dbReference type="EMBL" id="PSC74114.1"/>
    </source>
</evidence>
<name>A0A2P6VJ63_9CHLO</name>
<dbReference type="STRING" id="554055.A0A2P6VJ63"/>
<dbReference type="InterPro" id="IPR021325">
    <property type="entry name" value="CCB2/CCB4"/>
</dbReference>
<dbReference type="AlphaFoldDB" id="A0A2P6VJ63"/>
<dbReference type="GO" id="GO:0010190">
    <property type="term" value="P:cytochrome b6f complex assembly"/>
    <property type="evidence" value="ECO:0007669"/>
    <property type="project" value="TreeGrafter"/>
</dbReference>
<dbReference type="OrthoDB" id="439612at2759"/>
<dbReference type="GO" id="GO:0009507">
    <property type="term" value="C:chloroplast"/>
    <property type="evidence" value="ECO:0007669"/>
    <property type="project" value="TreeGrafter"/>
</dbReference>
<accession>A0A2P6VJ63</accession>
<dbReference type="PANTHER" id="PTHR34943:SF2">
    <property type="entry name" value="PROTEIN COFACTOR ASSEMBLY OF COMPLEX C SUBUNIT B CCB4, CHLOROPLASTIC"/>
    <property type="match status" value="1"/>
</dbReference>
<dbReference type="EMBL" id="LHPF02000005">
    <property type="protein sequence ID" value="PSC74114.1"/>
    <property type="molecule type" value="Genomic_DNA"/>
</dbReference>
<keyword evidence="2" id="KW-1185">Reference proteome</keyword>
<proteinExistence type="predicted"/>
<organism evidence="1 2">
    <name type="scientific">Micractinium conductrix</name>
    <dbReference type="NCBI Taxonomy" id="554055"/>
    <lineage>
        <taxon>Eukaryota</taxon>
        <taxon>Viridiplantae</taxon>
        <taxon>Chlorophyta</taxon>
        <taxon>core chlorophytes</taxon>
        <taxon>Trebouxiophyceae</taxon>
        <taxon>Chlorellales</taxon>
        <taxon>Chlorellaceae</taxon>
        <taxon>Chlorella clade</taxon>
        <taxon>Micractinium</taxon>
    </lineage>
</organism>